<protein>
    <submittedName>
        <fullName evidence="2">Uncharacterized protein</fullName>
    </submittedName>
</protein>
<dbReference type="AlphaFoldDB" id="A0ABD0YY68"/>
<dbReference type="EMBL" id="JBFDAA010000001">
    <property type="protein sequence ID" value="KAL1140896.1"/>
    <property type="molecule type" value="Genomic_DNA"/>
</dbReference>
<evidence type="ECO:0000256" key="1">
    <source>
        <dbReference type="SAM" id="MobiDB-lite"/>
    </source>
</evidence>
<organism evidence="2 3">
    <name type="scientific">Ranatra chinensis</name>
    <dbReference type="NCBI Taxonomy" id="642074"/>
    <lineage>
        <taxon>Eukaryota</taxon>
        <taxon>Metazoa</taxon>
        <taxon>Ecdysozoa</taxon>
        <taxon>Arthropoda</taxon>
        <taxon>Hexapoda</taxon>
        <taxon>Insecta</taxon>
        <taxon>Pterygota</taxon>
        <taxon>Neoptera</taxon>
        <taxon>Paraneoptera</taxon>
        <taxon>Hemiptera</taxon>
        <taxon>Heteroptera</taxon>
        <taxon>Panheteroptera</taxon>
        <taxon>Nepomorpha</taxon>
        <taxon>Nepidae</taxon>
        <taxon>Ranatrinae</taxon>
        <taxon>Ranatra</taxon>
    </lineage>
</organism>
<evidence type="ECO:0000313" key="3">
    <source>
        <dbReference type="Proteomes" id="UP001558652"/>
    </source>
</evidence>
<gene>
    <name evidence="2" type="ORF">AAG570_000824</name>
</gene>
<feature type="region of interest" description="Disordered" evidence="1">
    <location>
        <begin position="1"/>
        <end position="100"/>
    </location>
</feature>
<sequence>MASKRRSIFYENKKQEATEIDRYMSIGSEWRDSEDGRGGDPGHGGEGEGVVVKTEDEGGCSTHPRHHPEEPQATPPPSPHLSSAPPSIFLPYTSSDPNSPQAAIIHLVDDWLDWALPWMTTH</sequence>
<comment type="caution">
    <text evidence="2">The sequence shown here is derived from an EMBL/GenBank/DDBJ whole genome shotgun (WGS) entry which is preliminary data.</text>
</comment>
<feature type="compositionally biased region" description="Basic and acidic residues" evidence="1">
    <location>
        <begin position="11"/>
        <end position="22"/>
    </location>
</feature>
<dbReference type="Proteomes" id="UP001558652">
    <property type="component" value="Unassembled WGS sequence"/>
</dbReference>
<proteinExistence type="predicted"/>
<name>A0ABD0YY68_9HEMI</name>
<feature type="compositionally biased region" description="Basic and acidic residues" evidence="1">
    <location>
        <begin position="29"/>
        <end position="46"/>
    </location>
</feature>
<reference evidence="2 3" key="1">
    <citation type="submission" date="2024-07" db="EMBL/GenBank/DDBJ databases">
        <title>Chromosome-level genome assembly of the water stick insect Ranatra chinensis (Heteroptera: Nepidae).</title>
        <authorList>
            <person name="Liu X."/>
        </authorList>
    </citation>
    <scope>NUCLEOTIDE SEQUENCE [LARGE SCALE GENOMIC DNA]</scope>
    <source>
        <strain evidence="2">Cailab_2021Rc</strain>
        <tissue evidence="2">Muscle</tissue>
    </source>
</reference>
<evidence type="ECO:0000313" key="2">
    <source>
        <dbReference type="EMBL" id="KAL1140896.1"/>
    </source>
</evidence>
<accession>A0ABD0YY68</accession>
<keyword evidence="3" id="KW-1185">Reference proteome</keyword>